<dbReference type="Pfam" id="PF02575">
    <property type="entry name" value="YbaB_DNA_bd"/>
    <property type="match status" value="1"/>
</dbReference>
<dbReference type="SUPFAM" id="SSF82607">
    <property type="entry name" value="YbaB-like"/>
    <property type="match status" value="1"/>
</dbReference>
<keyword evidence="2" id="KW-0238">DNA-binding</keyword>
<reference evidence="2 3" key="1">
    <citation type="submission" date="2016-10" db="EMBL/GenBank/DDBJ databases">
        <authorList>
            <person name="de Groot N.N."/>
        </authorList>
    </citation>
    <scope>NUCLEOTIDE SEQUENCE [LARGE SCALE GENOMIC DNA]</scope>
    <source>
        <strain evidence="2 3">CPCC 202699</strain>
    </source>
</reference>
<protein>
    <submittedName>
        <fullName evidence="2">Conserved DNA-binding protein YbaB</fullName>
    </submittedName>
</protein>
<dbReference type="Proteomes" id="UP000199515">
    <property type="component" value="Unassembled WGS sequence"/>
</dbReference>
<dbReference type="RefSeq" id="WP_091293036.1">
    <property type="nucleotide sequence ID" value="NZ_FNON01000005.1"/>
</dbReference>
<dbReference type="InterPro" id="IPR036894">
    <property type="entry name" value="YbaB-like_sf"/>
</dbReference>
<dbReference type="GO" id="GO:0003677">
    <property type="term" value="F:DNA binding"/>
    <property type="evidence" value="ECO:0007669"/>
    <property type="project" value="UniProtKB-KW"/>
</dbReference>
<accession>A0A1H3K7K5</accession>
<proteinExistence type="predicted"/>
<evidence type="ECO:0000313" key="2">
    <source>
        <dbReference type="EMBL" id="SDY47735.1"/>
    </source>
</evidence>
<sequence>MTEKRNPAPSAKPDRAAMVAALSALSVDSASPDGAVAVSVNTDGVMTSLRLSDAIRRMSPDEIADLVVRTYVDAQRKSAERSAELMRPLGNAGYLADRLRWRLQFEPSTQAVERPAPAEKAILRDRSADGPPRPSNKAPETDDEWYDKGVRFDPAW</sequence>
<gene>
    <name evidence="2" type="ORF">SAMN05421504_105672</name>
</gene>
<feature type="compositionally biased region" description="Basic and acidic residues" evidence="1">
    <location>
        <begin position="146"/>
        <end position="156"/>
    </location>
</feature>
<dbReference type="AlphaFoldDB" id="A0A1H3K7K5"/>
<feature type="region of interest" description="Disordered" evidence="1">
    <location>
        <begin position="109"/>
        <end position="156"/>
    </location>
</feature>
<name>A0A1H3K7K5_9PSEU</name>
<evidence type="ECO:0000313" key="3">
    <source>
        <dbReference type="Proteomes" id="UP000199515"/>
    </source>
</evidence>
<dbReference type="STRING" id="589385.SAMN05421504_105672"/>
<keyword evidence="3" id="KW-1185">Reference proteome</keyword>
<dbReference type="EMBL" id="FNON01000005">
    <property type="protein sequence ID" value="SDY47735.1"/>
    <property type="molecule type" value="Genomic_DNA"/>
</dbReference>
<dbReference type="OrthoDB" id="3622819at2"/>
<dbReference type="InterPro" id="IPR004401">
    <property type="entry name" value="YbaB/EbfC"/>
</dbReference>
<organism evidence="2 3">
    <name type="scientific">Amycolatopsis xylanica</name>
    <dbReference type="NCBI Taxonomy" id="589385"/>
    <lineage>
        <taxon>Bacteria</taxon>
        <taxon>Bacillati</taxon>
        <taxon>Actinomycetota</taxon>
        <taxon>Actinomycetes</taxon>
        <taxon>Pseudonocardiales</taxon>
        <taxon>Pseudonocardiaceae</taxon>
        <taxon>Amycolatopsis</taxon>
    </lineage>
</organism>
<evidence type="ECO:0000256" key="1">
    <source>
        <dbReference type="SAM" id="MobiDB-lite"/>
    </source>
</evidence>
<dbReference type="Gene3D" id="3.30.1310.10">
    <property type="entry name" value="Nucleoid-associated protein YbaB-like domain"/>
    <property type="match status" value="1"/>
</dbReference>